<dbReference type="GO" id="GO:0065002">
    <property type="term" value="P:intracellular protein transmembrane transport"/>
    <property type="evidence" value="ECO:0007669"/>
    <property type="project" value="UniProtKB-UniRule"/>
</dbReference>
<evidence type="ECO:0000256" key="7">
    <source>
        <dbReference type="ARBA" id="ARBA00023010"/>
    </source>
</evidence>
<keyword evidence="14" id="KW-1185">Reference proteome</keyword>
<dbReference type="NCBIfam" id="TIGR00916">
    <property type="entry name" value="2A0604s01"/>
    <property type="match status" value="1"/>
</dbReference>
<feature type="transmembrane region" description="Helical" evidence="9">
    <location>
        <begin position="264"/>
        <end position="286"/>
    </location>
</feature>
<comment type="function">
    <text evidence="9">Part of the Sec protein translocase complex. Interacts with the SecYEG preprotein conducting channel. SecDF uses the proton motive force (PMF) to complete protein translocation after the ATP-dependent function of SecA.</text>
</comment>
<keyword evidence="8 9" id="KW-0472">Membrane</keyword>
<evidence type="ECO:0000256" key="9">
    <source>
        <dbReference type="HAMAP-Rule" id="MF_01463"/>
    </source>
</evidence>
<dbReference type="Pfam" id="PF21760">
    <property type="entry name" value="SecD_1st"/>
    <property type="match status" value="1"/>
</dbReference>
<dbReference type="OrthoDB" id="9805019at2"/>
<evidence type="ECO:0000259" key="12">
    <source>
        <dbReference type="Pfam" id="PF22599"/>
    </source>
</evidence>
<keyword evidence="2 9" id="KW-0813">Transport</keyword>
<evidence type="ECO:0000256" key="1">
    <source>
        <dbReference type="ARBA" id="ARBA00004651"/>
    </source>
</evidence>
<feature type="transmembrane region" description="Helical" evidence="9">
    <location>
        <begin position="292"/>
        <end position="310"/>
    </location>
</feature>
<evidence type="ECO:0000256" key="6">
    <source>
        <dbReference type="ARBA" id="ARBA00022989"/>
    </source>
</evidence>
<dbReference type="Gene3D" id="3.30.70.3400">
    <property type="match status" value="1"/>
</dbReference>
<proteinExistence type="inferred from homology"/>
<keyword evidence="5 9" id="KW-0653">Protein transport</keyword>
<dbReference type="InterPro" id="IPR048631">
    <property type="entry name" value="SecD_1st"/>
</dbReference>
<dbReference type="RefSeq" id="WP_087459040.1">
    <property type="nucleotide sequence ID" value="NZ_CP021434.1"/>
</dbReference>
<dbReference type="PANTHER" id="PTHR30081:SF1">
    <property type="entry name" value="PROTEIN TRANSLOCASE SUBUNIT SECD"/>
    <property type="match status" value="1"/>
</dbReference>
<evidence type="ECO:0000256" key="3">
    <source>
        <dbReference type="ARBA" id="ARBA00022475"/>
    </source>
</evidence>
<dbReference type="HAMAP" id="MF_01463_B">
    <property type="entry name" value="SecD_B"/>
    <property type="match status" value="1"/>
</dbReference>
<feature type="domain" description="Protein translocase subunit SecDF P1" evidence="11">
    <location>
        <begin position="65"/>
        <end position="120"/>
    </location>
</feature>
<dbReference type="Pfam" id="PF02355">
    <property type="entry name" value="SecD_SecF_C"/>
    <property type="match status" value="1"/>
</dbReference>
<feature type="domain" description="Protein export membrane protein SecD/SecF C-terminal" evidence="10">
    <location>
        <begin position="222"/>
        <end position="390"/>
    </location>
</feature>
<dbReference type="InterPro" id="IPR055344">
    <property type="entry name" value="SecD_SecF_C_bact"/>
</dbReference>
<dbReference type="GO" id="GO:0005886">
    <property type="term" value="C:plasma membrane"/>
    <property type="evidence" value="ECO:0007669"/>
    <property type="project" value="UniProtKB-SubCell"/>
</dbReference>
<dbReference type="EMBL" id="CP021434">
    <property type="protein sequence ID" value="ARU63708.1"/>
    <property type="molecule type" value="Genomic_DNA"/>
</dbReference>
<comment type="similarity">
    <text evidence="9">Belongs to the SecD/SecF family. SecD subfamily.</text>
</comment>
<keyword evidence="4 9" id="KW-0812">Transmembrane</keyword>
<dbReference type="AlphaFoldDB" id="A0A1Y0ISY0"/>
<dbReference type="GO" id="GO:0006605">
    <property type="term" value="P:protein targeting"/>
    <property type="evidence" value="ECO:0007669"/>
    <property type="project" value="UniProtKB-UniRule"/>
</dbReference>
<evidence type="ECO:0000259" key="10">
    <source>
        <dbReference type="Pfam" id="PF02355"/>
    </source>
</evidence>
<feature type="transmembrane region" description="Helical" evidence="9">
    <location>
        <begin position="339"/>
        <end position="357"/>
    </location>
</feature>
<protein>
    <recommendedName>
        <fullName evidence="9">Protein translocase subunit SecD</fullName>
    </recommendedName>
</protein>
<dbReference type="Pfam" id="PF22599">
    <property type="entry name" value="SecDF_P1_head"/>
    <property type="match status" value="1"/>
</dbReference>
<keyword evidence="3 9" id="KW-1003">Cell membrane</keyword>
<dbReference type="InterPro" id="IPR022813">
    <property type="entry name" value="SecD/SecF_arch_bac"/>
</dbReference>
<dbReference type="InterPro" id="IPR048634">
    <property type="entry name" value="SecD_SecF_C"/>
</dbReference>
<evidence type="ECO:0000256" key="5">
    <source>
        <dbReference type="ARBA" id="ARBA00022927"/>
    </source>
</evidence>
<dbReference type="Proteomes" id="UP000195437">
    <property type="component" value="Chromosome"/>
</dbReference>
<evidence type="ECO:0000256" key="4">
    <source>
        <dbReference type="ARBA" id="ARBA00022692"/>
    </source>
</evidence>
<dbReference type="SUPFAM" id="SSF82866">
    <property type="entry name" value="Multidrug efflux transporter AcrB transmembrane domain"/>
    <property type="match status" value="1"/>
</dbReference>
<dbReference type="InterPro" id="IPR005791">
    <property type="entry name" value="SecD"/>
</dbReference>
<dbReference type="KEGG" id="tum:CBW65_23800"/>
<keyword evidence="6 9" id="KW-1133">Transmembrane helix</keyword>
<reference evidence="14" key="1">
    <citation type="submission" date="2017-05" db="EMBL/GenBank/DDBJ databases">
        <authorList>
            <person name="Sung H."/>
        </authorList>
    </citation>
    <scope>NUCLEOTIDE SEQUENCE [LARGE SCALE GENOMIC DNA]</scope>
    <source>
        <strain evidence="14">AR23208</strain>
    </source>
</reference>
<sequence length="414" mass="45048">MIKWSRFVGFLLIVVLFFALAVPTYQGIWKGITLGLDLQGGFDVLYEVQDSPEGEKVTDEGVISTIKAIERRIDKEGVSEPNIQKEGANRIRVQLAGVFDQSEAKKLLVQTAQLRFLAPDGTTVLATGKDLKPNAKYVSDQNTGAPQVAVEFKDPDKFKKITEDYLGQPVAIELDGKIITAPTIQVVIYDGKAVINGQEDVKEATELANLLNAGSLPFPLKEISSFGVSPSLGEGSLDMTMMAGGIAFILIFVFMVVWYRLPGLIAMIALVMYAYLLFATVNFMGITLTLPGLAALVLGIGMAVDVNIIATERMKDEFRNGKSTLSAVIMGQKRSMPTIIDANITSIIAGILMYWFGTGQIKSFAVAHIISVLATFITAVLISRLLMQLLVRSNIIKNKWWYGASREAKGGAAK</sequence>
<feature type="domain" description="SecDF P1 head subdomain" evidence="12">
    <location>
        <begin position="123"/>
        <end position="217"/>
    </location>
</feature>
<dbReference type="PANTHER" id="PTHR30081">
    <property type="entry name" value="PROTEIN-EXPORT MEMBRANE PROTEIN SEC"/>
    <property type="match status" value="1"/>
</dbReference>
<dbReference type="InterPro" id="IPR054384">
    <property type="entry name" value="SecDF_P1_head"/>
</dbReference>
<evidence type="ECO:0000256" key="2">
    <source>
        <dbReference type="ARBA" id="ARBA00022448"/>
    </source>
</evidence>
<feature type="transmembrane region" description="Helical" evidence="9">
    <location>
        <begin position="363"/>
        <end position="387"/>
    </location>
</feature>
<gene>
    <name evidence="9" type="primary">secD</name>
    <name evidence="13" type="ORF">CBW65_23800</name>
</gene>
<dbReference type="Gene3D" id="1.20.1640.10">
    <property type="entry name" value="Multidrug efflux transporter AcrB transmembrane domain"/>
    <property type="match status" value="1"/>
</dbReference>
<comment type="subunit">
    <text evidence="9">Forms a complex with SecF. Part of the essential Sec protein translocation apparatus which comprises SecA, SecYEG and auxiliary proteins SecDF. Other proteins may also be involved.</text>
</comment>
<organism evidence="13 14">
    <name type="scientific">Tumebacillus avium</name>
    <dbReference type="NCBI Taxonomy" id="1903704"/>
    <lineage>
        <taxon>Bacteria</taxon>
        <taxon>Bacillati</taxon>
        <taxon>Bacillota</taxon>
        <taxon>Bacilli</taxon>
        <taxon>Bacillales</taxon>
        <taxon>Alicyclobacillaceae</taxon>
        <taxon>Tumebacillus</taxon>
    </lineage>
</organism>
<accession>A0A1Y0ISY0</accession>
<dbReference type="NCBIfam" id="TIGR01129">
    <property type="entry name" value="secD"/>
    <property type="match status" value="1"/>
</dbReference>
<feature type="transmembrane region" description="Helical" evidence="9">
    <location>
        <begin position="239"/>
        <end position="259"/>
    </location>
</feature>
<comment type="caution">
    <text evidence="9">Lacks conserved residue(s) required for the propagation of feature annotation.</text>
</comment>
<dbReference type="Gene3D" id="3.30.1360.200">
    <property type="match status" value="1"/>
</dbReference>
<dbReference type="GO" id="GO:0043952">
    <property type="term" value="P:protein transport by the Sec complex"/>
    <property type="evidence" value="ECO:0007669"/>
    <property type="project" value="UniProtKB-UniRule"/>
</dbReference>
<evidence type="ECO:0000313" key="14">
    <source>
        <dbReference type="Proteomes" id="UP000195437"/>
    </source>
</evidence>
<comment type="subcellular location">
    <subcellularLocation>
        <location evidence="1 9">Cell membrane</location>
        <topology evidence="1 9">Multi-pass membrane protein</topology>
    </subcellularLocation>
</comment>
<evidence type="ECO:0000259" key="11">
    <source>
        <dbReference type="Pfam" id="PF21760"/>
    </source>
</evidence>
<keyword evidence="7 9" id="KW-0811">Translocation</keyword>
<name>A0A1Y0ISY0_9BACL</name>
<evidence type="ECO:0000313" key="13">
    <source>
        <dbReference type="EMBL" id="ARU63708.1"/>
    </source>
</evidence>
<dbReference type="GO" id="GO:0015450">
    <property type="term" value="F:protein-transporting ATPase activity"/>
    <property type="evidence" value="ECO:0007669"/>
    <property type="project" value="InterPro"/>
</dbReference>
<evidence type="ECO:0000256" key="8">
    <source>
        <dbReference type="ARBA" id="ARBA00023136"/>
    </source>
</evidence>